<reference evidence="1" key="1">
    <citation type="submission" date="2018-05" db="EMBL/GenBank/DDBJ databases">
        <authorList>
            <person name="Lanie J.A."/>
            <person name="Ng W.-L."/>
            <person name="Kazmierczak K.M."/>
            <person name="Andrzejewski T.M."/>
            <person name="Davidsen T.M."/>
            <person name="Wayne K.J."/>
            <person name="Tettelin H."/>
            <person name="Glass J.I."/>
            <person name="Rusch D."/>
            <person name="Podicherti R."/>
            <person name="Tsui H.-C.T."/>
            <person name="Winkler M.E."/>
        </authorList>
    </citation>
    <scope>NUCLEOTIDE SEQUENCE</scope>
</reference>
<protein>
    <submittedName>
        <fullName evidence="1">Uncharacterized protein</fullName>
    </submittedName>
</protein>
<name>A0A382J3X8_9ZZZZ</name>
<evidence type="ECO:0000313" key="1">
    <source>
        <dbReference type="EMBL" id="SVC06478.1"/>
    </source>
</evidence>
<sequence>MFSISVILTYTIDAEGANKPQSPNDLFILVDDQGWRDLVAGRSGMIGHAGMARDSLLKKPWEFTGAV</sequence>
<dbReference type="AlphaFoldDB" id="A0A382J3X8"/>
<accession>A0A382J3X8</accession>
<organism evidence="1">
    <name type="scientific">marine metagenome</name>
    <dbReference type="NCBI Taxonomy" id="408172"/>
    <lineage>
        <taxon>unclassified sequences</taxon>
        <taxon>metagenomes</taxon>
        <taxon>ecological metagenomes</taxon>
    </lineage>
</organism>
<dbReference type="EMBL" id="UINC01071519">
    <property type="protein sequence ID" value="SVC06478.1"/>
    <property type="molecule type" value="Genomic_DNA"/>
</dbReference>
<gene>
    <name evidence="1" type="ORF">METZ01_LOCUS259332</name>
</gene>
<proteinExistence type="predicted"/>